<dbReference type="InterPro" id="IPR052552">
    <property type="entry name" value="YeaO-like"/>
</dbReference>
<name>A0ABU1SBA7_9MICO</name>
<dbReference type="EMBL" id="JAVDUM010000005">
    <property type="protein sequence ID" value="MDR6866865.1"/>
    <property type="molecule type" value="Genomic_DNA"/>
</dbReference>
<dbReference type="RefSeq" id="WP_310019063.1">
    <property type="nucleotide sequence ID" value="NZ_JAVDUM010000005.1"/>
</dbReference>
<dbReference type="PANTHER" id="PTHR36849:SF1">
    <property type="entry name" value="CYTOPLASMIC PROTEIN"/>
    <property type="match status" value="1"/>
</dbReference>
<evidence type="ECO:0000313" key="2">
    <source>
        <dbReference type="Proteomes" id="UP001259347"/>
    </source>
</evidence>
<protein>
    <submittedName>
        <fullName evidence="1">Uncharacterized protein YeaO (DUF488 family)</fullName>
    </submittedName>
</protein>
<accession>A0ABU1SBA7</accession>
<proteinExistence type="predicted"/>
<dbReference type="PANTHER" id="PTHR36849">
    <property type="entry name" value="CYTOPLASMIC PROTEIN-RELATED"/>
    <property type="match status" value="1"/>
</dbReference>
<evidence type="ECO:0000313" key="1">
    <source>
        <dbReference type="EMBL" id="MDR6866865.1"/>
    </source>
</evidence>
<keyword evidence="2" id="KW-1185">Reference proteome</keyword>
<dbReference type="Pfam" id="PF22752">
    <property type="entry name" value="DUF488-N3i"/>
    <property type="match status" value="1"/>
</dbReference>
<gene>
    <name evidence="1" type="ORF">J2Y69_001464</name>
</gene>
<comment type="caution">
    <text evidence="1">The sequence shown here is derived from an EMBL/GenBank/DDBJ whole genome shotgun (WGS) entry which is preliminary data.</text>
</comment>
<organism evidence="1 2">
    <name type="scientific">Microbacterium resistens</name>
    <dbReference type="NCBI Taxonomy" id="156977"/>
    <lineage>
        <taxon>Bacteria</taxon>
        <taxon>Bacillati</taxon>
        <taxon>Actinomycetota</taxon>
        <taxon>Actinomycetes</taxon>
        <taxon>Micrococcales</taxon>
        <taxon>Microbacteriaceae</taxon>
        <taxon>Microbacterium</taxon>
    </lineage>
</organism>
<reference evidence="1 2" key="1">
    <citation type="submission" date="2023-07" db="EMBL/GenBank/DDBJ databases">
        <title>Sorghum-associated microbial communities from plants grown in Nebraska, USA.</title>
        <authorList>
            <person name="Schachtman D."/>
        </authorList>
    </citation>
    <scope>NUCLEOTIDE SEQUENCE [LARGE SCALE GENOMIC DNA]</scope>
    <source>
        <strain evidence="1 2">2980</strain>
    </source>
</reference>
<sequence length="120" mass="13510">MELHLKRAYDTASPEDGYRVLVDRLWPRGVSKERAAVDLWAKETAPSPDLRRDWHRAPAEEWAAYADRYRAELAGETVPALRTLADALRTHPVVTLVYGAHDPVHNHAVVLAEALRPLLA</sequence>
<dbReference type="Proteomes" id="UP001259347">
    <property type="component" value="Unassembled WGS sequence"/>
</dbReference>